<feature type="domain" description="PiggyBac transposable element-derived protein" evidence="1">
    <location>
        <begin position="51"/>
        <end position="130"/>
    </location>
</feature>
<keyword evidence="3" id="KW-1185">Reference proteome</keyword>
<proteinExistence type="predicted"/>
<comment type="caution">
    <text evidence="2">The sequence shown here is derived from an EMBL/GenBank/DDBJ whole genome shotgun (WGS) entry which is preliminary data.</text>
</comment>
<dbReference type="Pfam" id="PF13843">
    <property type="entry name" value="DDE_Tnp_1_7"/>
    <property type="match status" value="1"/>
</dbReference>
<sequence length="177" mass="20558">MAGIKKMNHLNLKEMWDEDGTAPDIFRAAMSRNRFLLLMRAIRFDDINSRSERNITVDNYFTSIPLADELLAARTTIVGTLRKNKRPKPSSIFGFHKNKVLLSYVPNKKNKKNQVLKRFAPDLELPEEEKPSGICAVCPRRKNRKTKKSCIYCQKFLCTEHSRTLCDMCKARVYDED</sequence>
<dbReference type="EMBL" id="JACKWZ010000625">
    <property type="protein sequence ID" value="KAF9406219.1"/>
    <property type="molecule type" value="Genomic_DNA"/>
</dbReference>
<reference evidence="2" key="1">
    <citation type="submission" date="2020-08" db="EMBL/GenBank/DDBJ databases">
        <title>Spodoptera exigua strain:BAW_Kor-Di-RS1 Genome sequencing and assembly.</title>
        <authorList>
            <person name="Kim J."/>
            <person name="Nam H.Y."/>
            <person name="Kwon M."/>
            <person name="Choi J.H."/>
            <person name="Cho S.R."/>
            <person name="Kim G.-H."/>
        </authorList>
    </citation>
    <scope>NUCLEOTIDE SEQUENCE</scope>
    <source>
        <strain evidence="2">BAW_Kor-Di-RS1</strain>
        <tissue evidence="2">Whole-body</tissue>
    </source>
</reference>
<name>A0A835G360_SPOEX</name>
<evidence type="ECO:0000313" key="3">
    <source>
        <dbReference type="Proteomes" id="UP000648187"/>
    </source>
</evidence>
<protein>
    <recommendedName>
        <fullName evidence="1">PiggyBac transposable element-derived protein domain-containing protein</fullName>
    </recommendedName>
</protein>
<gene>
    <name evidence="2" type="ORF">HW555_013338</name>
</gene>
<dbReference type="Proteomes" id="UP000648187">
    <property type="component" value="Unassembled WGS sequence"/>
</dbReference>
<organism evidence="2 3">
    <name type="scientific">Spodoptera exigua</name>
    <name type="common">Beet armyworm</name>
    <name type="synonym">Noctua fulgens</name>
    <dbReference type="NCBI Taxonomy" id="7107"/>
    <lineage>
        <taxon>Eukaryota</taxon>
        <taxon>Metazoa</taxon>
        <taxon>Ecdysozoa</taxon>
        <taxon>Arthropoda</taxon>
        <taxon>Hexapoda</taxon>
        <taxon>Insecta</taxon>
        <taxon>Pterygota</taxon>
        <taxon>Neoptera</taxon>
        <taxon>Endopterygota</taxon>
        <taxon>Lepidoptera</taxon>
        <taxon>Glossata</taxon>
        <taxon>Ditrysia</taxon>
        <taxon>Noctuoidea</taxon>
        <taxon>Noctuidae</taxon>
        <taxon>Amphipyrinae</taxon>
        <taxon>Spodoptera</taxon>
    </lineage>
</organism>
<evidence type="ECO:0000313" key="2">
    <source>
        <dbReference type="EMBL" id="KAF9406219.1"/>
    </source>
</evidence>
<evidence type="ECO:0000259" key="1">
    <source>
        <dbReference type="Pfam" id="PF13843"/>
    </source>
</evidence>
<accession>A0A835G360</accession>
<dbReference type="InterPro" id="IPR029526">
    <property type="entry name" value="PGBD"/>
</dbReference>
<dbReference type="AlphaFoldDB" id="A0A835G360"/>